<dbReference type="AlphaFoldDB" id="A0A5E4MDY1"/>
<organism evidence="5 6">
    <name type="scientific">Cinara cedri</name>
    <dbReference type="NCBI Taxonomy" id="506608"/>
    <lineage>
        <taxon>Eukaryota</taxon>
        <taxon>Metazoa</taxon>
        <taxon>Ecdysozoa</taxon>
        <taxon>Arthropoda</taxon>
        <taxon>Hexapoda</taxon>
        <taxon>Insecta</taxon>
        <taxon>Pterygota</taxon>
        <taxon>Neoptera</taxon>
        <taxon>Paraneoptera</taxon>
        <taxon>Hemiptera</taxon>
        <taxon>Sternorrhyncha</taxon>
        <taxon>Aphidomorpha</taxon>
        <taxon>Aphidoidea</taxon>
        <taxon>Aphididae</taxon>
        <taxon>Lachninae</taxon>
        <taxon>Cinara</taxon>
    </lineage>
</organism>
<evidence type="ECO:0000256" key="2">
    <source>
        <dbReference type="PROSITE-ProRule" id="PRU00497"/>
    </source>
</evidence>
<dbReference type="InterPro" id="IPR031311">
    <property type="entry name" value="CHIT_BIND_RR_consensus"/>
</dbReference>
<feature type="signal peptide" evidence="4">
    <location>
        <begin position="1"/>
        <end position="23"/>
    </location>
</feature>
<keyword evidence="6" id="KW-1185">Reference proteome</keyword>
<evidence type="ECO:0000256" key="1">
    <source>
        <dbReference type="ARBA" id="ARBA00022460"/>
    </source>
</evidence>
<keyword evidence="4" id="KW-0732">Signal</keyword>
<dbReference type="OrthoDB" id="6348134at2759"/>
<feature type="compositionally biased region" description="Low complexity" evidence="3">
    <location>
        <begin position="483"/>
        <end position="500"/>
    </location>
</feature>
<feature type="compositionally biased region" description="Acidic residues" evidence="3">
    <location>
        <begin position="231"/>
        <end position="240"/>
    </location>
</feature>
<dbReference type="PROSITE" id="PS00233">
    <property type="entry name" value="CHIT_BIND_RR_1"/>
    <property type="match status" value="1"/>
</dbReference>
<dbReference type="Proteomes" id="UP000325440">
    <property type="component" value="Unassembled WGS sequence"/>
</dbReference>
<dbReference type="GO" id="GO:0031012">
    <property type="term" value="C:extracellular matrix"/>
    <property type="evidence" value="ECO:0007669"/>
    <property type="project" value="TreeGrafter"/>
</dbReference>
<feature type="compositionally biased region" description="Gly residues" evidence="3">
    <location>
        <begin position="241"/>
        <end position="253"/>
    </location>
</feature>
<dbReference type="GO" id="GO:0042302">
    <property type="term" value="F:structural constituent of cuticle"/>
    <property type="evidence" value="ECO:0007669"/>
    <property type="project" value="UniProtKB-UniRule"/>
</dbReference>
<dbReference type="PROSITE" id="PS51155">
    <property type="entry name" value="CHIT_BIND_RR_2"/>
    <property type="match status" value="1"/>
</dbReference>
<feature type="region of interest" description="Disordered" evidence="3">
    <location>
        <begin position="99"/>
        <end position="120"/>
    </location>
</feature>
<dbReference type="PANTHER" id="PTHR12236">
    <property type="entry name" value="STRUCTURAL CONTITUENT OF CUTICLE"/>
    <property type="match status" value="1"/>
</dbReference>
<feature type="compositionally biased region" description="Low complexity" evidence="3">
    <location>
        <begin position="340"/>
        <end position="351"/>
    </location>
</feature>
<dbReference type="PANTHER" id="PTHR12236:SF95">
    <property type="entry name" value="CUTICULAR PROTEIN 76BD, ISOFORM C-RELATED"/>
    <property type="match status" value="1"/>
</dbReference>
<feature type="compositionally biased region" description="Polar residues" evidence="3">
    <location>
        <begin position="50"/>
        <end position="62"/>
    </location>
</feature>
<evidence type="ECO:0000256" key="3">
    <source>
        <dbReference type="SAM" id="MobiDB-lite"/>
    </source>
</evidence>
<feature type="chain" id="PRO_5022951524" evidence="4">
    <location>
        <begin position="24"/>
        <end position="533"/>
    </location>
</feature>
<dbReference type="Pfam" id="PF00379">
    <property type="entry name" value="Chitin_bind_4"/>
    <property type="match status" value="1"/>
</dbReference>
<dbReference type="EMBL" id="CABPRJ010000487">
    <property type="protein sequence ID" value="VVC29057.1"/>
    <property type="molecule type" value="Genomic_DNA"/>
</dbReference>
<gene>
    <name evidence="5" type="ORF">CINCED_3A004510</name>
</gene>
<reference evidence="5 6" key="1">
    <citation type="submission" date="2019-08" db="EMBL/GenBank/DDBJ databases">
        <authorList>
            <person name="Alioto T."/>
            <person name="Alioto T."/>
            <person name="Gomez Garrido J."/>
        </authorList>
    </citation>
    <scope>NUCLEOTIDE SEQUENCE [LARGE SCALE GENOMIC DNA]</scope>
</reference>
<proteinExistence type="predicted"/>
<name>A0A5E4MDY1_9HEMI</name>
<accession>A0A5E4MDY1</accession>
<feature type="region of interest" description="Disordered" evidence="3">
    <location>
        <begin position="144"/>
        <end position="519"/>
    </location>
</feature>
<dbReference type="GO" id="GO:0005615">
    <property type="term" value="C:extracellular space"/>
    <property type="evidence" value="ECO:0007669"/>
    <property type="project" value="TreeGrafter"/>
</dbReference>
<feature type="compositionally biased region" description="Polar residues" evidence="3">
    <location>
        <begin position="325"/>
        <end position="339"/>
    </location>
</feature>
<feature type="compositionally biased region" description="Low complexity" evidence="3">
    <location>
        <begin position="302"/>
        <end position="324"/>
    </location>
</feature>
<evidence type="ECO:0000313" key="5">
    <source>
        <dbReference type="EMBL" id="VVC29057.1"/>
    </source>
</evidence>
<keyword evidence="1 2" id="KW-0193">Cuticle</keyword>
<feature type="compositionally biased region" description="Basic and acidic residues" evidence="3">
    <location>
        <begin position="148"/>
        <end position="159"/>
    </location>
</feature>
<feature type="region of interest" description="Disordered" evidence="3">
    <location>
        <begin position="43"/>
        <end position="73"/>
    </location>
</feature>
<dbReference type="InterPro" id="IPR051217">
    <property type="entry name" value="Insect_Cuticle_Struc_Prot"/>
</dbReference>
<feature type="compositionally biased region" description="Basic and acidic residues" evidence="3">
    <location>
        <begin position="99"/>
        <end position="113"/>
    </location>
</feature>
<dbReference type="InterPro" id="IPR000618">
    <property type="entry name" value="Insect_cuticle"/>
</dbReference>
<evidence type="ECO:0000256" key="4">
    <source>
        <dbReference type="SAM" id="SignalP"/>
    </source>
</evidence>
<evidence type="ECO:0000313" key="6">
    <source>
        <dbReference type="Proteomes" id="UP000325440"/>
    </source>
</evidence>
<protein>
    <submittedName>
        <fullName evidence="5">Insect cuticle protein,Chitin-binding type R&amp;R consensus</fullName>
    </submittedName>
</protein>
<sequence length="533" mass="56606">MIVVPHIAAVCWFTLMSRSFVAANVPAGPYSWSAYQEPVSDEPFEVKQPWKQTSSPPQSSSFAEYDGANDDHESEVYPAQDYAPVKPYYTFAYGVDDPKTGHSHGHSETRDGSKVTGEYTVMEPDGVLRRVQYTADSKNGFRASVRYVRPDGETSRGQDHGYVGYHSDNNDDDDEDRSPGQHQQQQQHPSSDYESPADGDHDEPYPLPPPSPPKSLSSFDFGAFNSINNDDVGDYNDDDGGGGGGGSGGGGGPSMPFKFPSFNKVSGGVAATDTDSEDYGINDEGYKNWLDSPPTPYDDESPSSSPSPFGLPPSSSSFGLSPSSQSRFGVPSSQSSFNVPSPLAEASASASHNNDGPPTARPCVVRPFTGYPTGSTWKPPSYEMARSREGHFKGYGISSASPPLNDPESHAKGPDDEDDDAAVNDEHNAAPFGSLSTRDGDGPGFGVVQQHSAEDSDPDTAKMAGVQLLPSAGVQTPRPPSSSSPTPSLRSRPIVAAGPSSPAPFRRPSPTDVRLLPASTMTRIEPTIIDIGG</sequence>